<feature type="region of interest" description="Disordered" evidence="1">
    <location>
        <begin position="38"/>
        <end position="61"/>
    </location>
</feature>
<protein>
    <submittedName>
        <fullName evidence="2">Uncharacterized protein</fullName>
    </submittedName>
</protein>
<organism evidence="2 3">
    <name type="scientific">Toxoplasma gondii RUB</name>
    <dbReference type="NCBI Taxonomy" id="935652"/>
    <lineage>
        <taxon>Eukaryota</taxon>
        <taxon>Sar</taxon>
        <taxon>Alveolata</taxon>
        <taxon>Apicomplexa</taxon>
        <taxon>Conoidasida</taxon>
        <taxon>Coccidia</taxon>
        <taxon>Eucoccidiorida</taxon>
        <taxon>Eimeriorina</taxon>
        <taxon>Sarcocystidae</taxon>
        <taxon>Toxoplasma</taxon>
    </lineage>
</organism>
<feature type="compositionally biased region" description="Low complexity" evidence="1">
    <location>
        <begin position="38"/>
        <end position="58"/>
    </location>
</feature>
<evidence type="ECO:0000313" key="3">
    <source>
        <dbReference type="Proteomes" id="UP000028834"/>
    </source>
</evidence>
<evidence type="ECO:0000256" key="1">
    <source>
        <dbReference type="SAM" id="MobiDB-lite"/>
    </source>
</evidence>
<feature type="compositionally biased region" description="Basic and acidic residues" evidence="1">
    <location>
        <begin position="169"/>
        <end position="179"/>
    </location>
</feature>
<dbReference type="AlphaFoldDB" id="A0A086M932"/>
<sequence>MALSAYSLRSLIVTYNSRNRSSMNATIENLKNALRWTSPSESSSPSSAPSSAPSSSWSPPWPVPRRVGRRQWRVTYLKSPFKYKYALRHYVFEDHRYAFAFYDVNSVQEVVSAALGAMAGETCCSCRFSWRFAGRPPVSLPTPPRLVPSSRAASLLSSRSSRSSSEDGEVSREPVEGGEKTSGVKKAPHLATALRGHCPTDKEFIRRALEEEQAVERIRKKLDKKQLQWFPGKTPWAPK</sequence>
<comment type="caution">
    <text evidence="2">The sequence shown here is derived from an EMBL/GenBank/DDBJ whole genome shotgun (WGS) entry which is preliminary data.</text>
</comment>
<dbReference type="VEuPathDB" id="ToxoDB:TGRUB_261475"/>
<reference evidence="2 3" key="1">
    <citation type="submission" date="2014-05" db="EMBL/GenBank/DDBJ databases">
        <authorList>
            <person name="Sibley D."/>
            <person name="Venepally P."/>
            <person name="Karamycheva S."/>
            <person name="Hadjithomas M."/>
            <person name="Khan A."/>
            <person name="Brunk B."/>
            <person name="Roos D."/>
            <person name="Caler E."/>
            <person name="Lorenzi H."/>
        </authorList>
    </citation>
    <scope>NUCLEOTIDE SEQUENCE [LARGE SCALE GENOMIC DNA]</scope>
    <source>
        <strain evidence="2 3">RUB</strain>
    </source>
</reference>
<accession>A0A086M932</accession>
<dbReference type="EMBL" id="AFYV02000309">
    <property type="protein sequence ID" value="KFG65400.1"/>
    <property type="molecule type" value="Genomic_DNA"/>
</dbReference>
<evidence type="ECO:0000313" key="2">
    <source>
        <dbReference type="EMBL" id="KFG65400.1"/>
    </source>
</evidence>
<dbReference type="OrthoDB" id="406314at2759"/>
<gene>
    <name evidence="2" type="ORF">TGRUB_261475</name>
</gene>
<dbReference type="Proteomes" id="UP000028834">
    <property type="component" value="Unassembled WGS sequence"/>
</dbReference>
<feature type="compositionally biased region" description="Low complexity" evidence="1">
    <location>
        <begin position="151"/>
        <end position="163"/>
    </location>
</feature>
<proteinExistence type="predicted"/>
<feature type="region of interest" description="Disordered" evidence="1">
    <location>
        <begin position="151"/>
        <end position="192"/>
    </location>
</feature>
<name>A0A086M932_TOXGO</name>